<dbReference type="InterPro" id="IPR052292">
    <property type="entry name" value="Glucose_repression_reg"/>
</dbReference>
<dbReference type="PANTHER" id="PTHR28051:SF1">
    <property type="entry name" value="PROTEIN MTL1-RELATED"/>
    <property type="match status" value="1"/>
</dbReference>
<comment type="caution">
    <text evidence="3">The sequence shown here is derived from an EMBL/GenBank/DDBJ whole genome shotgun (WGS) entry which is preliminary data.</text>
</comment>
<dbReference type="GO" id="GO:0042149">
    <property type="term" value="P:cellular response to glucose starvation"/>
    <property type="evidence" value="ECO:0007669"/>
    <property type="project" value="TreeGrafter"/>
</dbReference>
<dbReference type="Pfam" id="PF08550">
    <property type="entry name" value="GATA_AreA"/>
    <property type="match status" value="1"/>
</dbReference>
<feature type="compositionally biased region" description="Polar residues" evidence="1">
    <location>
        <begin position="483"/>
        <end position="525"/>
    </location>
</feature>
<feature type="compositionally biased region" description="Low complexity" evidence="1">
    <location>
        <begin position="30"/>
        <end position="42"/>
    </location>
</feature>
<dbReference type="GO" id="GO:0007039">
    <property type="term" value="P:protein catabolic process in the vacuole"/>
    <property type="evidence" value="ECO:0007669"/>
    <property type="project" value="TreeGrafter"/>
</dbReference>
<proteinExistence type="predicted"/>
<gene>
    <name evidence="3" type="ORF">MKZ38_002579</name>
</gene>
<organism evidence="3 4">
    <name type="scientific">Zalerion maritima</name>
    <dbReference type="NCBI Taxonomy" id="339359"/>
    <lineage>
        <taxon>Eukaryota</taxon>
        <taxon>Fungi</taxon>
        <taxon>Dikarya</taxon>
        <taxon>Ascomycota</taxon>
        <taxon>Pezizomycotina</taxon>
        <taxon>Sordariomycetes</taxon>
        <taxon>Lulworthiomycetidae</taxon>
        <taxon>Lulworthiales</taxon>
        <taxon>Lulworthiaceae</taxon>
        <taxon>Zalerion</taxon>
    </lineage>
</organism>
<feature type="compositionally biased region" description="Acidic residues" evidence="1">
    <location>
        <begin position="449"/>
        <end position="464"/>
    </location>
</feature>
<sequence>MHQGGFRKSASASRLQDTYKPIFNHHRSPQIHSPHSSPSSTPQTLAAESTDLSFASTPASTVSDGDDTINPDSSDFHFPQYNFDVVGRHPHEDLEPPVSPPNGDSYTVSSNELESSTVASTPTSPDVVPKGFDDIAVQATPSHHVDYLSHNWREEDIWASWKYVTSNRGEYHNSERLENASWRTWMKSKNKLSTVSPEALNWLKDCDVTWLYGPLQRANGTSPTAQGTSSAISKSASFIDKKPILKKRSMSEAMLQQSLSAASLLKQATAAVQAQQNSAARRPILMRAHTDYPSFSLAPMSRQNSLAPSSDTSGTMSPNTERKHIHFNEQVEQCIAVDVKGEDDDGYNSSFVAGYDNYSSDEGIMINTGRRKKHPVRPRKSALKKNKSPEPKIIASLPSTTLKDRNESPEPRETAMKHSYRSPVISPSSSQETLKPSKKSTKFSFGSDSESDEESEEDDYDDEVPTPRVPSPSPRSLARTPFSGRSTGESTSAGPSEEYSSGSGMKRSVSTNSLGNEGSGMRRTSSGMLMPVEDELSEPNTSLFGRVIDTVNTARDIAHVIWNVGWRR</sequence>
<feature type="region of interest" description="Disordered" evidence="1">
    <location>
        <begin position="358"/>
        <end position="525"/>
    </location>
</feature>
<dbReference type="PANTHER" id="PTHR28051">
    <property type="entry name" value="PROTEIN MTL1-RELATED"/>
    <property type="match status" value="1"/>
</dbReference>
<dbReference type="AlphaFoldDB" id="A0AAD5RVJ0"/>
<evidence type="ECO:0000256" key="1">
    <source>
        <dbReference type="SAM" id="MobiDB-lite"/>
    </source>
</evidence>
<dbReference type="Proteomes" id="UP001201980">
    <property type="component" value="Unassembled WGS sequence"/>
</dbReference>
<keyword evidence="4" id="KW-1185">Reference proteome</keyword>
<accession>A0AAD5RVJ0</accession>
<feature type="compositionally biased region" description="Basic residues" evidence="1">
    <location>
        <begin position="369"/>
        <end position="386"/>
    </location>
</feature>
<dbReference type="InterPro" id="IPR013860">
    <property type="entry name" value="AreA_GATA"/>
</dbReference>
<protein>
    <recommendedName>
        <fullName evidence="2">Nitrogen regulatory protein areA GATA-like domain-containing protein</fullName>
    </recommendedName>
</protein>
<evidence type="ECO:0000313" key="4">
    <source>
        <dbReference type="Proteomes" id="UP001201980"/>
    </source>
</evidence>
<feature type="compositionally biased region" description="Polar residues" evidence="1">
    <location>
        <begin position="301"/>
        <end position="319"/>
    </location>
</feature>
<evidence type="ECO:0000313" key="3">
    <source>
        <dbReference type="EMBL" id="KAJ2900165.1"/>
    </source>
</evidence>
<reference evidence="3" key="1">
    <citation type="submission" date="2022-07" db="EMBL/GenBank/DDBJ databases">
        <title>Draft genome sequence of Zalerion maritima ATCC 34329, a (micro)plastics degrading marine fungus.</title>
        <authorList>
            <person name="Paco A."/>
            <person name="Goncalves M.F.M."/>
            <person name="Rocha-Santos T.A.P."/>
            <person name="Alves A."/>
        </authorList>
    </citation>
    <scope>NUCLEOTIDE SEQUENCE</scope>
    <source>
        <strain evidence="3">ATCC 34329</strain>
    </source>
</reference>
<feature type="compositionally biased region" description="Polar residues" evidence="1">
    <location>
        <begin position="43"/>
        <end position="63"/>
    </location>
</feature>
<dbReference type="EMBL" id="JAKWBI020000178">
    <property type="protein sequence ID" value="KAJ2900165.1"/>
    <property type="molecule type" value="Genomic_DNA"/>
</dbReference>
<evidence type="ECO:0000259" key="2">
    <source>
        <dbReference type="Pfam" id="PF08550"/>
    </source>
</evidence>
<feature type="compositionally biased region" description="Polar residues" evidence="1">
    <location>
        <begin position="102"/>
        <end position="124"/>
    </location>
</feature>
<name>A0AAD5RVJ0_9PEZI</name>
<feature type="region of interest" description="Disordered" evidence="1">
    <location>
        <begin position="295"/>
        <end position="320"/>
    </location>
</feature>
<feature type="compositionally biased region" description="Low complexity" evidence="1">
    <location>
        <begin position="421"/>
        <end position="430"/>
    </location>
</feature>
<dbReference type="GO" id="GO:0005773">
    <property type="term" value="C:vacuole"/>
    <property type="evidence" value="ECO:0007669"/>
    <property type="project" value="GOC"/>
</dbReference>
<feature type="region of interest" description="Disordered" evidence="1">
    <location>
        <begin position="1"/>
        <end position="127"/>
    </location>
</feature>
<feature type="domain" description="Nitrogen regulatory protein areA GATA-like" evidence="2">
    <location>
        <begin position="160"/>
        <end position="187"/>
    </location>
</feature>
<feature type="compositionally biased region" description="Basic and acidic residues" evidence="1">
    <location>
        <begin position="402"/>
        <end position="416"/>
    </location>
</feature>